<dbReference type="EMBL" id="NFZX01000026">
    <property type="protein sequence ID" value="RFA34186.1"/>
    <property type="molecule type" value="Genomic_DNA"/>
</dbReference>
<dbReference type="Proteomes" id="UP000256488">
    <property type="component" value="Unassembled WGS sequence"/>
</dbReference>
<evidence type="ECO:0000313" key="1">
    <source>
        <dbReference type="EMBL" id="RFA34186.1"/>
    </source>
</evidence>
<dbReference type="SUPFAM" id="SSF55486">
    <property type="entry name" value="Metalloproteases ('zincins'), catalytic domain"/>
    <property type="match status" value="1"/>
</dbReference>
<evidence type="ECO:0008006" key="3">
    <source>
        <dbReference type="Google" id="ProtNLM"/>
    </source>
</evidence>
<dbReference type="RefSeq" id="WP_116278640.1">
    <property type="nucleotide sequence ID" value="NZ_NFZX01000026.1"/>
</dbReference>
<reference evidence="1 2" key="1">
    <citation type="submission" date="2017-05" db="EMBL/GenBank/DDBJ databases">
        <title>Virgibacillus sp. AK90 isolated from a saltern of Kakinada, India.</title>
        <authorList>
            <person name="Gupta V."/>
            <person name="Sidhu C."/>
            <person name="Korpole S."/>
            <person name="Pinnaka A.K."/>
        </authorList>
    </citation>
    <scope>NUCLEOTIDE SEQUENCE [LARGE SCALE GENOMIC DNA]</scope>
    <source>
        <strain evidence="1 2">AK90</strain>
    </source>
</reference>
<evidence type="ECO:0000313" key="2">
    <source>
        <dbReference type="Proteomes" id="UP000256488"/>
    </source>
</evidence>
<organism evidence="1 2">
    <name type="scientific">Virgibacillus dokdonensis</name>
    <dbReference type="NCBI Taxonomy" id="302167"/>
    <lineage>
        <taxon>Bacteria</taxon>
        <taxon>Bacillati</taxon>
        <taxon>Bacillota</taxon>
        <taxon>Bacilli</taxon>
        <taxon>Bacillales</taxon>
        <taxon>Bacillaceae</taxon>
        <taxon>Virgibacillus</taxon>
    </lineage>
</organism>
<comment type="caution">
    <text evidence="1">The sequence shown here is derived from an EMBL/GenBank/DDBJ whole genome shotgun (WGS) entry which is preliminary data.</text>
</comment>
<dbReference type="AlphaFoldDB" id="A0A3E0WQB5"/>
<protein>
    <recommendedName>
        <fullName evidence="3">Peptidase M3A/M3B catalytic domain-containing protein</fullName>
    </recommendedName>
</protein>
<sequence length="481" mass="56742">MTLKLQSLSKEIEFYAEEITQAMYKSFIGEAKADEYTNVLNQFSHFFNWDVISALRNVKWQKDDDNSRALFMLRGYVIGQWYSYNSKILMDEITQAQVQKNILFSREQISLREARNLLKNDKDDELEQLRKKVKLKIKETINPLVFKYYKELKKLSGELEYNNFIEAANDIRRYSLQNLVNESEKYIEASDSIYNLSVESYCYKDGYNFSKINQLDLFSVRRGIDDIRYLVKQLGLKTDGIEVAWINSKQKFSNSFCVPMQIPGRIILITSNTDGFNAQRHFYHEFGHGLHFMNTDPNIKYEFRRMGDHAVAEAYSALMESLLFNKSWLLERGYSSDVALQAYYHRIYLIRKYWAKIKSEVETHLNNQYDESSISNFNKWYSRALNDKYDSTWWTFSLDDELNAASQIRAWLLSAQVNEYLVGRFGKKWFNNSAAGCFLKELYSYGYKYNADEISKILGYNNLDANALIKELKLFQKFEGE</sequence>
<gene>
    <name evidence="1" type="ORF">CAI16_12410</name>
</gene>
<accession>A0A3E0WQB5</accession>
<proteinExistence type="predicted"/>
<name>A0A3E0WQB5_9BACI</name>